<evidence type="ECO:0000256" key="1">
    <source>
        <dbReference type="ARBA" id="ARBA00004417"/>
    </source>
</evidence>
<keyword evidence="4" id="KW-1003">Cell membrane</keyword>
<dbReference type="SMART" id="SM00382">
    <property type="entry name" value="AAA"/>
    <property type="match status" value="1"/>
</dbReference>
<dbReference type="FunFam" id="3.40.50.300:FF:000016">
    <property type="entry name" value="Oligopeptide ABC transporter ATP-binding component"/>
    <property type="match status" value="1"/>
</dbReference>
<dbReference type="GO" id="GO:0016887">
    <property type="term" value="F:ATP hydrolysis activity"/>
    <property type="evidence" value="ECO:0007669"/>
    <property type="project" value="InterPro"/>
</dbReference>
<dbReference type="InterPro" id="IPR013563">
    <property type="entry name" value="Oligopep_ABC_C"/>
</dbReference>
<keyword evidence="3" id="KW-0813">Transport</keyword>
<dbReference type="InterPro" id="IPR003439">
    <property type="entry name" value="ABC_transporter-like_ATP-bd"/>
</dbReference>
<evidence type="ECO:0000256" key="7">
    <source>
        <dbReference type="ARBA" id="ARBA00023136"/>
    </source>
</evidence>
<protein>
    <submittedName>
        <fullName evidence="9">Oligopeptide/dipeptide ABC transporter ATP-binding protein</fullName>
    </submittedName>
</protein>
<dbReference type="PROSITE" id="PS00211">
    <property type="entry name" value="ABC_TRANSPORTER_1"/>
    <property type="match status" value="1"/>
</dbReference>
<sequence>MNPDLPMITIRNLKLDARTEHGPAHILRGIDLEFGRGRIVGVVGESGSGKSTLVSCLLRLLPSNIERLEGEILFDGIDLLKLSPSDMNDWRGRKIAMVFQDPMTALNPLFTINTHLRDVLKRRFPQISAREARERSLAMLTKVGISDASVRLDAYPHQLSGGMRQRIVIAMALLVEPDLLLADEPTTALDATVEAQIVDLFDQLRQDFSGSIVFISHHLGLVAELCDDLCVMYGGTIVETGPVAEVLARPRHPYTRALLDCEIEDDHGGRLATIPGEVPSATWAMDACIFASRCAHVADICRRGPTVLETVAIGHKAACKRSREVLP</sequence>
<evidence type="ECO:0000256" key="2">
    <source>
        <dbReference type="ARBA" id="ARBA00005417"/>
    </source>
</evidence>
<dbReference type="GO" id="GO:0055085">
    <property type="term" value="P:transmembrane transport"/>
    <property type="evidence" value="ECO:0007669"/>
    <property type="project" value="UniProtKB-ARBA"/>
</dbReference>
<dbReference type="NCBIfam" id="TIGR01727">
    <property type="entry name" value="oligo_HPY"/>
    <property type="match status" value="1"/>
</dbReference>
<feature type="domain" description="ABC transporter" evidence="8">
    <location>
        <begin position="10"/>
        <end position="259"/>
    </location>
</feature>
<dbReference type="EMBL" id="JACICD010000006">
    <property type="protein sequence ID" value="MBB3772690.1"/>
    <property type="molecule type" value="Genomic_DNA"/>
</dbReference>
<dbReference type="PANTHER" id="PTHR43297">
    <property type="entry name" value="OLIGOPEPTIDE TRANSPORT ATP-BINDING PROTEIN APPD"/>
    <property type="match status" value="1"/>
</dbReference>
<keyword evidence="10" id="KW-1185">Reference proteome</keyword>
<gene>
    <name evidence="9" type="ORF">FHS55_003311</name>
</gene>
<dbReference type="RefSeq" id="WP_183190846.1">
    <property type="nucleotide sequence ID" value="NZ_JACICD010000006.1"/>
</dbReference>
<evidence type="ECO:0000256" key="3">
    <source>
        <dbReference type="ARBA" id="ARBA00022448"/>
    </source>
</evidence>
<organism evidence="9 10">
    <name type="scientific">Ancylobacter tetraedralis</name>
    <dbReference type="NCBI Taxonomy" id="217068"/>
    <lineage>
        <taxon>Bacteria</taxon>
        <taxon>Pseudomonadati</taxon>
        <taxon>Pseudomonadota</taxon>
        <taxon>Alphaproteobacteria</taxon>
        <taxon>Hyphomicrobiales</taxon>
        <taxon>Xanthobacteraceae</taxon>
        <taxon>Ancylobacter</taxon>
    </lineage>
</organism>
<dbReference type="SUPFAM" id="SSF52540">
    <property type="entry name" value="P-loop containing nucleoside triphosphate hydrolases"/>
    <property type="match status" value="1"/>
</dbReference>
<dbReference type="CDD" id="cd03257">
    <property type="entry name" value="ABC_NikE_OppD_transporters"/>
    <property type="match status" value="1"/>
</dbReference>
<reference evidence="9 10" key="1">
    <citation type="submission" date="2020-08" db="EMBL/GenBank/DDBJ databases">
        <title>Genomic Encyclopedia of Type Strains, Phase IV (KMG-IV): sequencing the most valuable type-strain genomes for metagenomic binning, comparative biology and taxonomic classification.</title>
        <authorList>
            <person name="Goeker M."/>
        </authorList>
    </citation>
    <scope>NUCLEOTIDE SEQUENCE [LARGE SCALE GENOMIC DNA]</scope>
    <source>
        <strain evidence="9 10">DSM 5895</strain>
    </source>
</reference>
<dbReference type="PANTHER" id="PTHR43297:SF2">
    <property type="entry name" value="DIPEPTIDE TRANSPORT ATP-BINDING PROTEIN DPPD"/>
    <property type="match status" value="1"/>
</dbReference>
<comment type="similarity">
    <text evidence="2">Belongs to the ABC transporter superfamily.</text>
</comment>
<dbReference type="PROSITE" id="PS50893">
    <property type="entry name" value="ABC_TRANSPORTER_2"/>
    <property type="match status" value="1"/>
</dbReference>
<evidence type="ECO:0000313" key="9">
    <source>
        <dbReference type="EMBL" id="MBB3772690.1"/>
    </source>
</evidence>
<dbReference type="Pfam" id="PF08352">
    <property type="entry name" value="oligo_HPY"/>
    <property type="match status" value="1"/>
</dbReference>
<evidence type="ECO:0000256" key="5">
    <source>
        <dbReference type="ARBA" id="ARBA00022741"/>
    </source>
</evidence>
<dbReference type="InterPro" id="IPR017871">
    <property type="entry name" value="ABC_transporter-like_CS"/>
</dbReference>
<keyword evidence="6 9" id="KW-0067">ATP-binding</keyword>
<comment type="caution">
    <text evidence="9">The sequence shown here is derived from an EMBL/GenBank/DDBJ whole genome shotgun (WGS) entry which is preliminary data.</text>
</comment>
<name>A0A839ZCW4_9HYPH</name>
<dbReference type="GO" id="GO:0015833">
    <property type="term" value="P:peptide transport"/>
    <property type="evidence" value="ECO:0007669"/>
    <property type="project" value="InterPro"/>
</dbReference>
<dbReference type="InterPro" id="IPR027417">
    <property type="entry name" value="P-loop_NTPase"/>
</dbReference>
<dbReference type="Gene3D" id="3.40.50.300">
    <property type="entry name" value="P-loop containing nucleotide triphosphate hydrolases"/>
    <property type="match status" value="1"/>
</dbReference>
<dbReference type="InterPro" id="IPR003593">
    <property type="entry name" value="AAA+_ATPase"/>
</dbReference>
<dbReference type="InterPro" id="IPR050388">
    <property type="entry name" value="ABC_Ni/Peptide_Import"/>
</dbReference>
<proteinExistence type="inferred from homology"/>
<evidence type="ECO:0000313" key="10">
    <source>
        <dbReference type="Proteomes" id="UP000533469"/>
    </source>
</evidence>
<evidence type="ECO:0000256" key="6">
    <source>
        <dbReference type="ARBA" id="ARBA00022840"/>
    </source>
</evidence>
<keyword evidence="7" id="KW-0472">Membrane</keyword>
<keyword evidence="5" id="KW-0547">Nucleotide-binding</keyword>
<dbReference type="GO" id="GO:0005886">
    <property type="term" value="C:plasma membrane"/>
    <property type="evidence" value="ECO:0007669"/>
    <property type="project" value="UniProtKB-SubCell"/>
</dbReference>
<evidence type="ECO:0000256" key="4">
    <source>
        <dbReference type="ARBA" id="ARBA00022475"/>
    </source>
</evidence>
<dbReference type="Pfam" id="PF00005">
    <property type="entry name" value="ABC_tran"/>
    <property type="match status" value="1"/>
</dbReference>
<dbReference type="Proteomes" id="UP000533469">
    <property type="component" value="Unassembled WGS sequence"/>
</dbReference>
<comment type="subcellular location">
    <subcellularLocation>
        <location evidence="1">Cell inner membrane</location>
        <topology evidence="1">Peripheral membrane protein</topology>
    </subcellularLocation>
</comment>
<accession>A0A839ZCW4</accession>
<dbReference type="GO" id="GO:0005524">
    <property type="term" value="F:ATP binding"/>
    <property type="evidence" value="ECO:0007669"/>
    <property type="project" value="UniProtKB-KW"/>
</dbReference>
<dbReference type="AlphaFoldDB" id="A0A839ZCW4"/>
<evidence type="ECO:0000259" key="8">
    <source>
        <dbReference type="PROSITE" id="PS50893"/>
    </source>
</evidence>